<proteinExistence type="predicted"/>
<organism evidence="1">
    <name type="scientific">Siphoviridae sp. ct0Wl9</name>
    <dbReference type="NCBI Taxonomy" id="2827763"/>
    <lineage>
        <taxon>Viruses</taxon>
        <taxon>Duplodnaviria</taxon>
        <taxon>Heunggongvirae</taxon>
        <taxon>Uroviricota</taxon>
        <taxon>Caudoviricetes</taxon>
    </lineage>
</organism>
<name>A0A8S5TA85_9CAUD</name>
<dbReference type="EMBL" id="BK032775">
    <property type="protein sequence ID" value="DAF59658.1"/>
    <property type="molecule type" value="Genomic_DNA"/>
</dbReference>
<accession>A0A8S5TA85</accession>
<sequence>MLLSTEYINNKLPLEFKCKCGKIFYKNWSTIRTHNSCLCCSCARKMGWKNKRREPDFGKELQKEFIRNGLIPLEPVNNSRDKILCKDLEGYKGYINYYNVKKGKHFSVFSLKFNRDNLLYNLINYSIINKIGVKIIDFEESGRSCETILFCQCPCGEYFTSNLGDFTTQKHWRCSKCSKSQSKLEILTENEIQKYTDNYIKQKRFDDCRNIKTNYLMPFDFYLPELNLCIEVDGEQHFKPSKFSNISEGEASQNLEARKEKDRQKDEYCLKNGIKLLRISYKSFYRQNKEYQDIIKNLFT</sequence>
<evidence type="ECO:0000313" key="1">
    <source>
        <dbReference type="EMBL" id="DAF59658.1"/>
    </source>
</evidence>
<reference evidence="1" key="1">
    <citation type="journal article" date="2021" name="Proc. Natl. Acad. Sci. U.S.A.">
        <title>A Catalog of Tens of Thousands of Viruses from Human Metagenomes Reveals Hidden Associations with Chronic Diseases.</title>
        <authorList>
            <person name="Tisza M.J."/>
            <person name="Buck C.B."/>
        </authorList>
    </citation>
    <scope>NUCLEOTIDE SEQUENCE</scope>
    <source>
        <strain evidence="1">Ct0Wl9</strain>
    </source>
</reference>
<protein>
    <submittedName>
        <fullName evidence="1">Restriction enzyme</fullName>
    </submittedName>
</protein>
<dbReference type="Gene3D" id="3.40.960.10">
    <property type="entry name" value="VSR Endonuclease"/>
    <property type="match status" value="1"/>
</dbReference>